<dbReference type="Proteomes" id="UP000799429">
    <property type="component" value="Unassembled WGS sequence"/>
</dbReference>
<keyword evidence="4" id="KW-1185">Reference proteome</keyword>
<reference evidence="3" key="1">
    <citation type="journal article" date="2020" name="Stud. Mycol.">
        <title>101 Dothideomycetes genomes: a test case for predicting lifestyles and emergence of pathogens.</title>
        <authorList>
            <person name="Haridas S."/>
            <person name="Albert R."/>
            <person name="Binder M."/>
            <person name="Bloem J."/>
            <person name="Labutti K."/>
            <person name="Salamov A."/>
            <person name="Andreopoulos B."/>
            <person name="Baker S."/>
            <person name="Barry K."/>
            <person name="Bills G."/>
            <person name="Bluhm B."/>
            <person name="Cannon C."/>
            <person name="Castanera R."/>
            <person name="Culley D."/>
            <person name="Daum C."/>
            <person name="Ezra D."/>
            <person name="Gonzalez J."/>
            <person name="Henrissat B."/>
            <person name="Kuo A."/>
            <person name="Liang C."/>
            <person name="Lipzen A."/>
            <person name="Lutzoni F."/>
            <person name="Magnuson J."/>
            <person name="Mondo S."/>
            <person name="Nolan M."/>
            <person name="Ohm R."/>
            <person name="Pangilinan J."/>
            <person name="Park H.-J."/>
            <person name="Ramirez L."/>
            <person name="Alfaro M."/>
            <person name="Sun H."/>
            <person name="Tritt A."/>
            <person name="Yoshinaga Y."/>
            <person name="Zwiers L.-H."/>
            <person name="Turgeon B."/>
            <person name="Goodwin S."/>
            <person name="Spatafora J."/>
            <person name="Crous P."/>
            <person name="Grigoriev I."/>
        </authorList>
    </citation>
    <scope>NUCLEOTIDE SEQUENCE</scope>
    <source>
        <strain evidence="3">CBS 101060</strain>
    </source>
</reference>
<dbReference type="PANTHER" id="PTHR42101:SF1">
    <property type="entry name" value="LOW TEMPERATURE REQUIREMENT A"/>
    <property type="match status" value="1"/>
</dbReference>
<sequence>MASPMKGANQEELVFSQRHEANTLELFFDLFFVANLATFTTYHAVIDSSTLLAYVGFFAFLWSTWFQITLFDVRFARDSVYERVYKTIQYVVFVGYALVGSAFQPGGKTANNTNFRILCAILFISRTLLFIQYSVVFVFALLHRYNKLYIPLIATALPFLAAAVTFFAMTPLFKEGEESHHGIYAIWWVVMFLEAVFVIGVSCFWKIISFKKTHLVERMGLLTLIVIGEGAIGVTKTISKMMGKYGLDAEGCILVLCIIILLTFIWMLYFDNQPHGHYGTLRQQFWSCIHFPLHLSIVGVVEGAQQIALARYVLKNVMKVVEDVKYYCLEENLEGANLQKALLKVTDYFQLDYNAETAQQYEVILEDIYRIGNTTDVCSPEALSNVTSTGFPVDFHWFVYDVSGALFQANGAKLPKDEDPAQIADHTFLTVYRYFWGSVLILLACFIICLVLVRKHHKSDIFDWTAITTRILAFVVAAVLLAFKADIEMLAAFISSPWVLPTLLFLLLIILIADRVSAMVCNWNLKRKGLYRKIDLEKKHDEKNEDGRAHNHDSDHEDDHSTNNLFEVRGHEYASSQHMSVDYASIHSGYAYPLAIGSPSYASEMDIPLVPVPNSGAAYDPHNVH</sequence>
<evidence type="ECO:0000256" key="2">
    <source>
        <dbReference type="SAM" id="Phobius"/>
    </source>
</evidence>
<organism evidence="3 4">
    <name type="scientific">Patellaria atrata CBS 101060</name>
    <dbReference type="NCBI Taxonomy" id="1346257"/>
    <lineage>
        <taxon>Eukaryota</taxon>
        <taxon>Fungi</taxon>
        <taxon>Dikarya</taxon>
        <taxon>Ascomycota</taxon>
        <taxon>Pezizomycotina</taxon>
        <taxon>Dothideomycetes</taxon>
        <taxon>Dothideomycetes incertae sedis</taxon>
        <taxon>Patellariales</taxon>
        <taxon>Patellariaceae</taxon>
        <taxon>Patellaria</taxon>
    </lineage>
</organism>
<proteinExistence type="predicted"/>
<feature type="transmembrane region" description="Helical" evidence="2">
    <location>
        <begin position="83"/>
        <end position="103"/>
    </location>
</feature>
<dbReference type="InterPro" id="IPR010640">
    <property type="entry name" value="Low_temperature_requirement_A"/>
</dbReference>
<evidence type="ECO:0000313" key="3">
    <source>
        <dbReference type="EMBL" id="KAF2839761.1"/>
    </source>
</evidence>
<feature type="transmembrane region" description="Helical" evidence="2">
    <location>
        <begin position="51"/>
        <end position="71"/>
    </location>
</feature>
<dbReference type="AlphaFoldDB" id="A0A9P4SBS6"/>
<feature type="transmembrane region" description="Helical" evidence="2">
    <location>
        <begin position="115"/>
        <end position="142"/>
    </location>
</feature>
<name>A0A9P4SBS6_9PEZI</name>
<accession>A0A9P4SBS6</accession>
<feature type="transmembrane region" description="Helical" evidence="2">
    <location>
        <begin position="220"/>
        <end position="239"/>
    </location>
</feature>
<feature type="transmembrane region" description="Helical" evidence="2">
    <location>
        <begin position="465"/>
        <end position="483"/>
    </location>
</feature>
<feature type="transmembrane region" description="Helical" evidence="2">
    <location>
        <begin position="149"/>
        <end position="173"/>
    </location>
</feature>
<feature type="transmembrane region" description="Helical" evidence="2">
    <location>
        <begin position="185"/>
        <end position="208"/>
    </location>
</feature>
<evidence type="ECO:0000256" key="1">
    <source>
        <dbReference type="SAM" id="MobiDB-lite"/>
    </source>
</evidence>
<gene>
    <name evidence="3" type="ORF">M501DRAFT_973451</name>
</gene>
<comment type="caution">
    <text evidence="3">The sequence shown here is derived from an EMBL/GenBank/DDBJ whole genome shotgun (WGS) entry which is preliminary data.</text>
</comment>
<dbReference type="Pfam" id="PF06772">
    <property type="entry name" value="LtrA"/>
    <property type="match status" value="1"/>
</dbReference>
<feature type="region of interest" description="Disordered" evidence="1">
    <location>
        <begin position="542"/>
        <end position="562"/>
    </location>
</feature>
<feature type="transmembrane region" description="Helical" evidence="2">
    <location>
        <begin position="251"/>
        <end position="270"/>
    </location>
</feature>
<evidence type="ECO:0008006" key="5">
    <source>
        <dbReference type="Google" id="ProtNLM"/>
    </source>
</evidence>
<protein>
    <recommendedName>
        <fullName evidence="5">Low temperature requirement A</fullName>
    </recommendedName>
</protein>
<feature type="transmembrane region" description="Helical" evidence="2">
    <location>
        <begin position="26"/>
        <end position="45"/>
    </location>
</feature>
<dbReference type="EMBL" id="MU006094">
    <property type="protein sequence ID" value="KAF2839761.1"/>
    <property type="molecule type" value="Genomic_DNA"/>
</dbReference>
<dbReference type="PANTHER" id="PTHR42101">
    <property type="entry name" value="CHROMOSOME 16, WHOLE GENOME SHOTGUN SEQUENCE"/>
    <property type="match status" value="1"/>
</dbReference>
<feature type="compositionally biased region" description="Basic and acidic residues" evidence="1">
    <location>
        <begin position="542"/>
        <end position="561"/>
    </location>
</feature>
<dbReference type="OrthoDB" id="3177213at2759"/>
<keyword evidence="2" id="KW-1133">Transmembrane helix</keyword>
<keyword evidence="2" id="KW-0812">Transmembrane</keyword>
<evidence type="ECO:0000313" key="4">
    <source>
        <dbReference type="Proteomes" id="UP000799429"/>
    </source>
</evidence>
<keyword evidence="2" id="KW-0472">Membrane</keyword>
<feature type="transmembrane region" description="Helical" evidence="2">
    <location>
        <begin position="434"/>
        <end position="453"/>
    </location>
</feature>